<feature type="non-terminal residue" evidence="1">
    <location>
        <position position="117"/>
    </location>
</feature>
<sequence>MNSTVIFEADNPITAVWLFVNETVPPETSIKYFISGDGLVYTAATPGFRTVLASPGTSLNLIVNLTTANVNVTPIVHSMNVKVIPAALANVTVLLGGNEIFRINDTFDYPYNYSDTV</sequence>
<dbReference type="AlphaFoldDB" id="A0A0F9LD48"/>
<accession>A0A0F9LD48</accession>
<protein>
    <submittedName>
        <fullName evidence="1">Uncharacterized protein</fullName>
    </submittedName>
</protein>
<comment type="caution">
    <text evidence="1">The sequence shown here is derived from an EMBL/GenBank/DDBJ whole genome shotgun (WGS) entry which is preliminary data.</text>
</comment>
<dbReference type="EMBL" id="LAZR01006540">
    <property type="protein sequence ID" value="KKM91393.1"/>
    <property type="molecule type" value="Genomic_DNA"/>
</dbReference>
<proteinExistence type="predicted"/>
<gene>
    <name evidence="1" type="ORF">LCGC14_1229050</name>
</gene>
<organism evidence="1">
    <name type="scientific">marine sediment metagenome</name>
    <dbReference type="NCBI Taxonomy" id="412755"/>
    <lineage>
        <taxon>unclassified sequences</taxon>
        <taxon>metagenomes</taxon>
        <taxon>ecological metagenomes</taxon>
    </lineage>
</organism>
<evidence type="ECO:0000313" key="1">
    <source>
        <dbReference type="EMBL" id="KKM91393.1"/>
    </source>
</evidence>
<reference evidence="1" key="1">
    <citation type="journal article" date="2015" name="Nature">
        <title>Complex archaea that bridge the gap between prokaryotes and eukaryotes.</title>
        <authorList>
            <person name="Spang A."/>
            <person name="Saw J.H."/>
            <person name="Jorgensen S.L."/>
            <person name="Zaremba-Niedzwiedzka K."/>
            <person name="Martijn J."/>
            <person name="Lind A.E."/>
            <person name="van Eijk R."/>
            <person name="Schleper C."/>
            <person name="Guy L."/>
            <person name="Ettema T.J."/>
        </authorList>
    </citation>
    <scope>NUCLEOTIDE SEQUENCE</scope>
</reference>
<name>A0A0F9LD48_9ZZZZ</name>